<gene>
    <name evidence="2" type="ORF">CAL13_01930</name>
</gene>
<keyword evidence="2" id="KW-0808">Transferase</keyword>
<name>A0A1W6YVH7_9BORD</name>
<dbReference type="PANTHER" id="PTHR43591:SF24">
    <property type="entry name" value="2-METHOXY-6-POLYPRENYL-1,4-BENZOQUINOL METHYLASE, MITOCHONDRIAL"/>
    <property type="match status" value="1"/>
</dbReference>
<dbReference type="RefSeq" id="WP_086071337.1">
    <property type="nucleotide sequence ID" value="NZ_CP021109.1"/>
</dbReference>
<dbReference type="GO" id="GO:0032259">
    <property type="term" value="P:methylation"/>
    <property type="evidence" value="ECO:0007669"/>
    <property type="project" value="UniProtKB-KW"/>
</dbReference>
<keyword evidence="3" id="KW-1185">Reference proteome</keyword>
<dbReference type="InterPro" id="IPR029063">
    <property type="entry name" value="SAM-dependent_MTases_sf"/>
</dbReference>
<evidence type="ECO:0000313" key="2">
    <source>
        <dbReference type="EMBL" id="ARP85112.1"/>
    </source>
</evidence>
<dbReference type="CDD" id="cd02440">
    <property type="entry name" value="AdoMet_MTases"/>
    <property type="match status" value="1"/>
</dbReference>
<protein>
    <submittedName>
        <fullName evidence="2">SAM-dependent methyltransferase</fullName>
    </submittedName>
</protein>
<proteinExistence type="predicted"/>
<feature type="domain" description="Methyltransferase type 11" evidence="1">
    <location>
        <begin position="40"/>
        <end position="134"/>
    </location>
</feature>
<dbReference type="GO" id="GO:0008757">
    <property type="term" value="F:S-adenosylmethionine-dependent methyltransferase activity"/>
    <property type="evidence" value="ECO:0007669"/>
    <property type="project" value="InterPro"/>
</dbReference>
<evidence type="ECO:0000259" key="1">
    <source>
        <dbReference type="Pfam" id="PF08241"/>
    </source>
</evidence>
<dbReference type="PANTHER" id="PTHR43591">
    <property type="entry name" value="METHYLTRANSFERASE"/>
    <property type="match status" value="1"/>
</dbReference>
<organism evidence="2 3">
    <name type="scientific">Bordetella genomosp. 9</name>
    <dbReference type="NCBI Taxonomy" id="1416803"/>
    <lineage>
        <taxon>Bacteria</taxon>
        <taxon>Pseudomonadati</taxon>
        <taxon>Pseudomonadota</taxon>
        <taxon>Betaproteobacteria</taxon>
        <taxon>Burkholderiales</taxon>
        <taxon>Alcaligenaceae</taxon>
        <taxon>Bordetella</taxon>
    </lineage>
</organism>
<sequence length="258" mass="29328">MTIDFHSEKNRYTYASREAHDGWAKAILDVVDPRGARIADVGCGGGIYSNAWADLGVAAVVGVDFSEQMVIAARENAQERPNVSFQQGSAENTGLSSENFDVVFERALIHHLQDFDDCFAEAYRLLVAGGKLIIQDRTPEDVQIPGSSEHIRGYFFELFPRLTEFETKRRPKDERVHDALLKAGFSNIESKNLWETRKVYDRFDLLAQDLRGRTGRSILHELDDGEIEQLIEHIGNQIDKSQAIFEKDRWTLWVAKKV</sequence>
<dbReference type="SUPFAM" id="SSF53335">
    <property type="entry name" value="S-adenosyl-L-methionine-dependent methyltransferases"/>
    <property type="match status" value="1"/>
</dbReference>
<evidence type="ECO:0000313" key="3">
    <source>
        <dbReference type="Proteomes" id="UP000194139"/>
    </source>
</evidence>
<reference evidence="2 3" key="1">
    <citation type="submission" date="2017-05" db="EMBL/GenBank/DDBJ databases">
        <title>Complete and WGS of Bordetella genogroups.</title>
        <authorList>
            <person name="Spilker T."/>
            <person name="LiPuma J."/>
        </authorList>
    </citation>
    <scope>NUCLEOTIDE SEQUENCE [LARGE SCALE GENOMIC DNA]</scope>
    <source>
        <strain evidence="2 3">AU17164</strain>
    </source>
</reference>
<dbReference type="EMBL" id="CP021109">
    <property type="protein sequence ID" value="ARP85112.1"/>
    <property type="molecule type" value="Genomic_DNA"/>
</dbReference>
<accession>A0A1W6YVH7</accession>
<dbReference type="Gene3D" id="3.40.50.150">
    <property type="entry name" value="Vaccinia Virus protein VP39"/>
    <property type="match status" value="1"/>
</dbReference>
<dbReference type="AlphaFoldDB" id="A0A1W6YVH7"/>
<keyword evidence="2" id="KW-0489">Methyltransferase</keyword>
<dbReference type="InterPro" id="IPR013216">
    <property type="entry name" value="Methyltransf_11"/>
</dbReference>
<dbReference type="Proteomes" id="UP000194139">
    <property type="component" value="Chromosome"/>
</dbReference>
<dbReference type="Pfam" id="PF08241">
    <property type="entry name" value="Methyltransf_11"/>
    <property type="match status" value="1"/>
</dbReference>